<comment type="caution">
    <text evidence="1">The sequence shown here is derived from an EMBL/GenBank/DDBJ whole genome shotgun (WGS) entry which is preliminary data.</text>
</comment>
<accession>A0A813E851</accession>
<keyword evidence="2" id="KW-1185">Reference proteome</keyword>
<dbReference type="AlphaFoldDB" id="A0A813E851"/>
<evidence type="ECO:0000313" key="1">
    <source>
        <dbReference type="EMBL" id="CAE8595115.1"/>
    </source>
</evidence>
<protein>
    <submittedName>
        <fullName evidence="1">Uncharacterized protein</fullName>
    </submittedName>
</protein>
<gene>
    <name evidence="1" type="ORF">PGLA1383_LOCUS13633</name>
</gene>
<reference evidence="1" key="1">
    <citation type="submission" date="2021-02" db="EMBL/GenBank/DDBJ databases">
        <authorList>
            <person name="Dougan E. K."/>
            <person name="Rhodes N."/>
            <person name="Thang M."/>
            <person name="Chan C."/>
        </authorList>
    </citation>
    <scope>NUCLEOTIDE SEQUENCE</scope>
</reference>
<dbReference type="Proteomes" id="UP000654075">
    <property type="component" value="Unassembled WGS sequence"/>
</dbReference>
<evidence type="ECO:0000313" key="2">
    <source>
        <dbReference type="Proteomes" id="UP000654075"/>
    </source>
</evidence>
<dbReference type="EMBL" id="CAJNNV010007596">
    <property type="protein sequence ID" value="CAE8595115.1"/>
    <property type="molecule type" value="Genomic_DNA"/>
</dbReference>
<feature type="non-terminal residue" evidence="1">
    <location>
        <position position="1"/>
    </location>
</feature>
<organism evidence="1 2">
    <name type="scientific">Polarella glacialis</name>
    <name type="common">Dinoflagellate</name>
    <dbReference type="NCBI Taxonomy" id="89957"/>
    <lineage>
        <taxon>Eukaryota</taxon>
        <taxon>Sar</taxon>
        <taxon>Alveolata</taxon>
        <taxon>Dinophyceae</taxon>
        <taxon>Suessiales</taxon>
        <taxon>Suessiaceae</taxon>
        <taxon>Polarella</taxon>
    </lineage>
</organism>
<proteinExistence type="predicted"/>
<feature type="non-terminal residue" evidence="1">
    <location>
        <position position="305"/>
    </location>
</feature>
<name>A0A813E851_POLGL</name>
<sequence length="305" mass="32020">VLVLLSDGARNAGPRPEERLPGLGLELKASAPGLRLSVVVVGVTGNSNTSMGMLLKQSLETVALASLEPIYFASTPQAMGEVLGQMHEGLASIRGSLVNVTSDGDCCFVRVLGEPALSSINLLAGTQEQALLFVGSTPPGQLIVDGVAVLLECTDTAAWDSALATSALQGILDAVRVQRVAMGADAVRPVLEQLSRWITSFEARFEEERTATAATAGGTDLQLAKATPAARVAQHKALKRLTCDVRHLRHQLADIQAYSANDSASQAAFLTGASSKYGAKALRRAGHGEALDSRQRLQEVLDDLT</sequence>